<organism evidence="1 2">
    <name type="scientific">Gigaspora rosea</name>
    <dbReference type="NCBI Taxonomy" id="44941"/>
    <lineage>
        <taxon>Eukaryota</taxon>
        <taxon>Fungi</taxon>
        <taxon>Fungi incertae sedis</taxon>
        <taxon>Mucoromycota</taxon>
        <taxon>Glomeromycotina</taxon>
        <taxon>Glomeromycetes</taxon>
        <taxon>Diversisporales</taxon>
        <taxon>Gigasporaceae</taxon>
        <taxon>Gigaspora</taxon>
    </lineage>
</organism>
<dbReference type="AlphaFoldDB" id="A0A397TS33"/>
<dbReference type="InterPro" id="IPR004358">
    <property type="entry name" value="Sig_transdc_His_kin-like_C"/>
</dbReference>
<dbReference type="InterPro" id="IPR036890">
    <property type="entry name" value="HATPase_C_sf"/>
</dbReference>
<accession>A0A397TS33</accession>
<dbReference type="Proteomes" id="UP000266673">
    <property type="component" value="Unassembled WGS sequence"/>
</dbReference>
<evidence type="ECO:0000313" key="2">
    <source>
        <dbReference type="Proteomes" id="UP000266673"/>
    </source>
</evidence>
<dbReference type="EMBL" id="QKWP01003427">
    <property type="protein sequence ID" value="RIB00962.1"/>
    <property type="molecule type" value="Genomic_DNA"/>
</dbReference>
<name>A0A397TS33_9GLOM</name>
<evidence type="ECO:0008006" key="3">
    <source>
        <dbReference type="Google" id="ProtNLM"/>
    </source>
</evidence>
<dbReference type="GO" id="GO:0016772">
    <property type="term" value="F:transferase activity, transferring phosphorus-containing groups"/>
    <property type="evidence" value="ECO:0007669"/>
    <property type="project" value="InterPro"/>
</dbReference>
<proteinExistence type="predicted"/>
<feature type="non-terminal residue" evidence="1">
    <location>
        <position position="55"/>
    </location>
</feature>
<dbReference type="OrthoDB" id="21225at2759"/>
<reference evidence="1 2" key="1">
    <citation type="submission" date="2018-06" db="EMBL/GenBank/DDBJ databases">
        <title>Comparative genomics reveals the genomic features of Rhizophagus irregularis, R. cerebriforme, R. diaphanum and Gigaspora rosea, and their symbiotic lifestyle signature.</title>
        <authorList>
            <person name="Morin E."/>
            <person name="San Clemente H."/>
            <person name="Chen E.C.H."/>
            <person name="De La Providencia I."/>
            <person name="Hainaut M."/>
            <person name="Kuo A."/>
            <person name="Kohler A."/>
            <person name="Murat C."/>
            <person name="Tang N."/>
            <person name="Roy S."/>
            <person name="Loubradou J."/>
            <person name="Henrissat B."/>
            <person name="Grigoriev I.V."/>
            <person name="Corradi N."/>
            <person name="Roux C."/>
            <person name="Martin F.M."/>
        </authorList>
    </citation>
    <scope>NUCLEOTIDE SEQUENCE [LARGE SCALE GENOMIC DNA]</scope>
    <source>
        <strain evidence="1 2">DAOM 194757</strain>
    </source>
</reference>
<dbReference type="Gene3D" id="3.30.565.10">
    <property type="entry name" value="Histidine kinase-like ATPase, C-terminal domain"/>
    <property type="match status" value="1"/>
</dbReference>
<protein>
    <recommendedName>
        <fullName evidence="3">Histidine kinase/HSP90-like ATPase domain-containing protein</fullName>
    </recommendedName>
</protein>
<keyword evidence="2" id="KW-1185">Reference proteome</keyword>
<dbReference type="SUPFAM" id="SSF55874">
    <property type="entry name" value="ATPase domain of HSP90 chaperone/DNA topoisomerase II/histidine kinase"/>
    <property type="match status" value="1"/>
</dbReference>
<gene>
    <name evidence="1" type="ORF">C2G38_2128711</name>
</gene>
<sequence length="55" mass="5981">MQHIWESDSKIDTSPIGQHEGTGLGLSISNHLVDINNSKIGAVSKLGEGSKFWFI</sequence>
<dbReference type="PRINTS" id="PR00344">
    <property type="entry name" value="BCTRLSENSOR"/>
</dbReference>
<comment type="caution">
    <text evidence="1">The sequence shown here is derived from an EMBL/GenBank/DDBJ whole genome shotgun (WGS) entry which is preliminary data.</text>
</comment>
<evidence type="ECO:0000313" key="1">
    <source>
        <dbReference type="EMBL" id="RIB00962.1"/>
    </source>
</evidence>